<evidence type="ECO:0000313" key="1">
    <source>
        <dbReference type="EMBL" id="KIZ01517.1"/>
    </source>
</evidence>
<dbReference type="GeneID" id="25739324"/>
<dbReference type="RefSeq" id="XP_013900536.1">
    <property type="nucleotide sequence ID" value="XM_014045082.1"/>
</dbReference>
<reference evidence="1 2" key="1">
    <citation type="journal article" date="2013" name="BMC Genomics">
        <title>Reconstruction of the lipid metabolism for the microalga Monoraphidium neglectum from its genome sequence reveals characteristics suitable for biofuel production.</title>
        <authorList>
            <person name="Bogen C."/>
            <person name="Al-Dilaimi A."/>
            <person name="Albersmeier A."/>
            <person name="Wichmann J."/>
            <person name="Grundmann M."/>
            <person name="Rupp O."/>
            <person name="Lauersen K.J."/>
            <person name="Blifernez-Klassen O."/>
            <person name="Kalinowski J."/>
            <person name="Goesmann A."/>
            <person name="Mussgnug J.H."/>
            <person name="Kruse O."/>
        </authorList>
    </citation>
    <scope>NUCLEOTIDE SEQUENCE [LARGE SCALE GENOMIC DNA]</scope>
    <source>
        <strain evidence="1 2">SAG 48.87</strain>
    </source>
</reference>
<name>A0A0D2MLT6_9CHLO</name>
<sequence>MSGRAEGEELKRLGFLKSYLSKAVAYGEGFYSKARGFTPAFAEPYVLQLEDKSKAIAAPAVTKGQDAAADVLAKVDGQLDYLVNTLNATLDYSRELH</sequence>
<proteinExistence type="predicted"/>
<dbReference type="EMBL" id="KK101264">
    <property type="protein sequence ID" value="KIZ01517.1"/>
    <property type="molecule type" value="Genomic_DNA"/>
</dbReference>
<dbReference type="STRING" id="145388.A0A0D2MLT6"/>
<protein>
    <submittedName>
        <fullName evidence="1">Uncharacterized protein</fullName>
    </submittedName>
</protein>
<keyword evidence="2" id="KW-1185">Reference proteome</keyword>
<feature type="non-terminal residue" evidence="1">
    <location>
        <position position="97"/>
    </location>
</feature>
<evidence type="ECO:0000313" key="2">
    <source>
        <dbReference type="Proteomes" id="UP000054498"/>
    </source>
</evidence>
<organism evidence="1 2">
    <name type="scientific">Monoraphidium neglectum</name>
    <dbReference type="NCBI Taxonomy" id="145388"/>
    <lineage>
        <taxon>Eukaryota</taxon>
        <taxon>Viridiplantae</taxon>
        <taxon>Chlorophyta</taxon>
        <taxon>core chlorophytes</taxon>
        <taxon>Chlorophyceae</taxon>
        <taxon>CS clade</taxon>
        <taxon>Sphaeropleales</taxon>
        <taxon>Selenastraceae</taxon>
        <taxon>Monoraphidium</taxon>
    </lineage>
</organism>
<dbReference type="KEGG" id="mng:MNEG_6448"/>
<dbReference type="Proteomes" id="UP000054498">
    <property type="component" value="Unassembled WGS sequence"/>
</dbReference>
<dbReference type="AlphaFoldDB" id="A0A0D2MLT6"/>
<gene>
    <name evidence="1" type="ORF">MNEG_6448</name>
</gene>
<accession>A0A0D2MLT6</accession>